<dbReference type="NCBIfam" id="NF005565">
    <property type="entry name" value="PRK07235.1"/>
    <property type="match status" value="1"/>
</dbReference>
<proteinExistence type="predicted"/>
<name>A0A1H4S0Z9_RHOJO</name>
<evidence type="ECO:0000259" key="1">
    <source>
        <dbReference type="Pfam" id="PF01425"/>
    </source>
</evidence>
<dbReference type="Pfam" id="PF01425">
    <property type="entry name" value="Amidase"/>
    <property type="match status" value="1"/>
</dbReference>
<gene>
    <name evidence="2" type="ORF">SAMN04490220_1481</name>
</gene>
<dbReference type="InterPro" id="IPR036928">
    <property type="entry name" value="AS_sf"/>
</dbReference>
<dbReference type="Gene3D" id="3.90.1300.10">
    <property type="entry name" value="Amidase signature (AS) domain"/>
    <property type="match status" value="1"/>
</dbReference>
<dbReference type="InterPro" id="IPR023631">
    <property type="entry name" value="Amidase_dom"/>
</dbReference>
<reference evidence="3" key="1">
    <citation type="submission" date="2016-10" db="EMBL/GenBank/DDBJ databases">
        <authorList>
            <person name="Varghese N."/>
        </authorList>
    </citation>
    <scope>NUCLEOTIDE SEQUENCE [LARGE SCALE GENOMIC DNA]</scope>
    <source>
        <strain evidence="3">DSM 44719</strain>
    </source>
</reference>
<organism evidence="2 3">
    <name type="scientific">Rhodococcus jostii</name>
    <dbReference type="NCBI Taxonomy" id="132919"/>
    <lineage>
        <taxon>Bacteria</taxon>
        <taxon>Bacillati</taxon>
        <taxon>Actinomycetota</taxon>
        <taxon>Actinomycetes</taxon>
        <taxon>Mycobacteriales</taxon>
        <taxon>Nocardiaceae</taxon>
        <taxon>Rhodococcus</taxon>
    </lineage>
</organism>
<dbReference type="PANTHER" id="PTHR11895:SF170">
    <property type="entry name" value="AMIDASE"/>
    <property type="match status" value="1"/>
</dbReference>
<dbReference type="RefSeq" id="WP_073365004.1">
    <property type="nucleotide sequence ID" value="NZ_FNTL01000004.1"/>
</dbReference>
<evidence type="ECO:0000313" key="3">
    <source>
        <dbReference type="Proteomes" id="UP000183407"/>
    </source>
</evidence>
<sequence>MTVTRPDDEAIGSAAIHYGMNLDAADRQEFASLVDSALGSYDVVDDLYADETSSAPSRDHATPDANDNPLGAWYVTTSISTAAGGPLTGRRVVIKDNVTVAGVPMMNGSRSLEGFVPTRDATVVTRLLDAGATVAGKAVCEDLCFSGSSFTPATGPVRNPWDPDREAGGSSGGSAALVAGGDVDFAIGGDQGGSIRIPAAFCGVVGHKPTFGLVPYTGAFPIERTVDHLGPITRTVEDAALLLSVIAGRDGHDPRQPENLVVDDYVSKLDSGIEGLRIGVVSQGFGHAVSQPEVDDSVRAAARRFTDAGGVVDVVSIPWHLHAFHVWNVIATDGGAYQMLDGNGYGLNADGLYDPELMAYFAQHRIQHADALSETVKLVALCGHHGVAALGGSSYGKARNLVPRARAAYDSALENYDVLIMPTLPYVASELPGRDVDRATYVTKALGMIANTAPFDVTGHPALSVPAGLVNGLPVGMMIIGKRFDDATVLRAGHAFEQIRGAFPTPTGHPAASAHLSPA</sequence>
<evidence type="ECO:0000313" key="2">
    <source>
        <dbReference type="EMBL" id="SEC37833.1"/>
    </source>
</evidence>
<dbReference type="PANTHER" id="PTHR11895">
    <property type="entry name" value="TRANSAMIDASE"/>
    <property type="match status" value="1"/>
</dbReference>
<dbReference type="InterPro" id="IPR020556">
    <property type="entry name" value="Amidase_CS"/>
</dbReference>
<dbReference type="SUPFAM" id="SSF75304">
    <property type="entry name" value="Amidase signature (AS) enzymes"/>
    <property type="match status" value="1"/>
</dbReference>
<dbReference type="Gene3D" id="1.10.20.60">
    <property type="entry name" value="Glu-tRNAGln amidotransferase C subunit, N-terminal domain"/>
    <property type="match status" value="1"/>
</dbReference>
<dbReference type="Proteomes" id="UP000183407">
    <property type="component" value="Unassembled WGS sequence"/>
</dbReference>
<dbReference type="AlphaFoldDB" id="A0A1H4S0Z9"/>
<dbReference type="EMBL" id="FNTL01000004">
    <property type="protein sequence ID" value="SEC37833.1"/>
    <property type="molecule type" value="Genomic_DNA"/>
</dbReference>
<protein>
    <submittedName>
        <fullName evidence="2">Amidase</fullName>
    </submittedName>
</protein>
<dbReference type="GO" id="GO:0003824">
    <property type="term" value="F:catalytic activity"/>
    <property type="evidence" value="ECO:0007669"/>
    <property type="project" value="InterPro"/>
</dbReference>
<accession>A0A1H4S0Z9</accession>
<feature type="domain" description="Amidase" evidence="1">
    <location>
        <begin position="81"/>
        <end position="490"/>
    </location>
</feature>
<dbReference type="OrthoDB" id="182039at2"/>
<dbReference type="PROSITE" id="PS00571">
    <property type="entry name" value="AMIDASES"/>
    <property type="match status" value="1"/>
</dbReference>
<dbReference type="InterPro" id="IPR000120">
    <property type="entry name" value="Amidase"/>
</dbReference>